<dbReference type="InterPro" id="IPR002931">
    <property type="entry name" value="Transglutaminase-like"/>
</dbReference>
<comment type="caution">
    <text evidence="3">The sequence shown here is derived from an EMBL/GenBank/DDBJ whole genome shotgun (WGS) entry which is preliminary data.</text>
</comment>
<dbReference type="InterPro" id="IPR052901">
    <property type="entry name" value="Bact_TGase-like"/>
</dbReference>
<dbReference type="InterPro" id="IPR038765">
    <property type="entry name" value="Papain-like_cys_pep_sf"/>
</dbReference>
<gene>
    <name evidence="3" type="ORF">ENW66_01090</name>
</gene>
<organism evidence="3">
    <name type="scientific">Archaeoglobus fulgidus</name>
    <dbReference type="NCBI Taxonomy" id="2234"/>
    <lineage>
        <taxon>Archaea</taxon>
        <taxon>Methanobacteriati</taxon>
        <taxon>Methanobacteriota</taxon>
        <taxon>Archaeoglobi</taxon>
        <taxon>Archaeoglobales</taxon>
        <taxon>Archaeoglobaceae</taxon>
        <taxon>Archaeoglobus</taxon>
    </lineage>
</organism>
<sequence length="840" mass="95027">MLKKLAGLALILISISLLSSFILSIDFSKTGFEGLIGSGDFKDGEAGSFEVSGSLFYYSFRQEEVFGGEGEYGGLACLSDSSRSFNPPNIPLFYVEGLDFTTNYLRLYTATRYENGSWIEDAYSCGDEHIPIAKRFRVTPIAELNRYLPVSKDTKGIIPVGGKIDRCYDTETGAFRINSTRVPYYGFTTAKTFKPTSFEGEASYPDPEIRNLARRITANATSDLDKVKAIENYLKSNYVNTYVEKGDVKEFLFKTKKGTAREFATAFVLLAQSVGIPARAVFGYLADPVETNQTVFASDAHIWAEVRFREGWMEFDPAPEGERINTTTVITYVDSKLVAGENFTVKGYVRDEYGNAVSGYVEIFLKKDKKSADGILAGLALVEDGKFDTSLKVPEVTGRFSVQAHFTGTLYHMESWSDPEVEIYYRPFFNITLPEKVPENFTLEGRLESSPPFTGKIDLCIDGYCSKIDLKDGYFREELSLRSGKHELVLIFKGMGYLLPAEFRKEIEAGEITIIVNETVGRNEDVRGMVYFNGQPVNATVRIGNVSAIARNGEFSAKVPLNLGKNELRVEIPDFLYSETKIVYMKEPVDIRTQKFNGRLIVQVVDKDGKPADGFVEIDGIRKELLNGVAEFDVDSPKLIVYSGSEKYFPAVREMTEVSPYIFLPVFVAVAIFAAFIIYRMLFRVERIDFFVEKEHPDLPNIWDVGERIRISLSEPAFVSYNGNEEFTDTLTLEPKKYGTIKVYAFREDGRKRKRGELEIRVAPYSKAIGEIVRRLEDIGRRRFDKVESMTAREIMENLGVNAEVLLNYFERGTYGREEYTRKDFLDAFYDYLRVVGDEI</sequence>
<dbReference type="PANTHER" id="PTHR42736">
    <property type="entry name" value="PROTEIN-GLUTAMINE GAMMA-GLUTAMYLTRANSFERASE"/>
    <property type="match status" value="1"/>
</dbReference>
<evidence type="ECO:0000256" key="1">
    <source>
        <dbReference type="SAM" id="Phobius"/>
    </source>
</evidence>
<dbReference type="PANTHER" id="PTHR42736:SF1">
    <property type="entry name" value="PROTEIN-GLUTAMINE GAMMA-GLUTAMYLTRANSFERASE"/>
    <property type="match status" value="1"/>
</dbReference>
<keyword evidence="1" id="KW-0812">Transmembrane</keyword>
<accession>A0A7C3MA46</accession>
<feature type="domain" description="Transglutaminase-like" evidence="2">
    <location>
        <begin position="252"/>
        <end position="319"/>
    </location>
</feature>
<proteinExistence type="predicted"/>
<dbReference type="SUPFAM" id="SSF54001">
    <property type="entry name" value="Cysteine proteinases"/>
    <property type="match status" value="1"/>
</dbReference>
<dbReference type="SMART" id="SM00460">
    <property type="entry name" value="TGc"/>
    <property type="match status" value="1"/>
</dbReference>
<dbReference type="AlphaFoldDB" id="A0A7C3MA46"/>
<evidence type="ECO:0000313" key="3">
    <source>
        <dbReference type="EMBL" id="HFW31539.1"/>
    </source>
</evidence>
<keyword evidence="1" id="KW-1133">Transmembrane helix</keyword>
<name>A0A7C3MA46_ARCFL</name>
<feature type="transmembrane region" description="Helical" evidence="1">
    <location>
        <begin position="661"/>
        <end position="679"/>
    </location>
</feature>
<dbReference type="EMBL" id="DTLB01000005">
    <property type="protein sequence ID" value="HFW31539.1"/>
    <property type="molecule type" value="Genomic_DNA"/>
</dbReference>
<evidence type="ECO:0000259" key="2">
    <source>
        <dbReference type="SMART" id="SM00460"/>
    </source>
</evidence>
<keyword evidence="1" id="KW-0472">Membrane</keyword>
<reference evidence="3" key="1">
    <citation type="journal article" date="2020" name="mSystems">
        <title>Genome- and Community-Level Interaction Insights into Carbon Utilization and Element Cycling Functions of Hydrothermarchaeota in Hydrothermal Sediment.</title>
        <authorList>
            <person name="Zhou Z."/>
            <person name="Liu Y."/>
            <person name="Xu W."/>
            <person name="Pan J."/>
            <person name="Luo Z.H."/>
            <person name="Li M."/>
        </authorList>
    </citation>
    <scope>NUCLEOTIDE SEQUENCE [LARGE SCALE GENOMIC DNA]</scope>
    <source>
        <strain evidence="3">SpSt-87</strain>
    </source>
</reference>
<dbReference type="Gene3D" id="3.10.620.30">
    <property type="match status" value="1"/>
</dbReference>
<protein>
    <submittedName>
        <fullName evidence="3">Transglutaminase domain-containing protein</fullName>
    </submittedName>
</protein>
<dbReference type="Pfam" id="PF01841">
    <property type="entry name" value="Transglut_core"/>
    <property type="match status" value="1"/>
</dbReference>